<dbReference type="Proteomes" id="UP000595362">
    <property type="component" value="Chromosome"/>
</dbReference>
<dbReference type="EMBL" id="CP066681">
    <property type="protein sequence ID" value="QQG35643.1"/>
    <property type="molecule type" value="Genomic_DNA"/>
</dbReference>
<evidence type="ECO:0000313" key="2">
    <source>
        <dbReference type="EMBL" id="QQG35643.1"/>
    </source>
</evidence>
<sequence>MSIVVTGKSSMIGQQLQRHAATGSWLFLSHEEALQDESWQNDCSCLINLAFSPTLRLEGYDPKNDIDNHLAHSIRETHSHFIMMSSRTVYGPAPAPDYRLTEDIAPSPQTAYAKNKLRIEQTLADHLGGDRVTVIRGANVFGHETGRRSFFGMALSRLKEKGEIYFDMNPDVRRDFLAVWHVADALVTIAQDPKPGLYNLGSGFATRCGDVANWIIEGYGSGSIQSGSLEYKDAFYMDMKKSRAAYNIPVITPEILKADCLSCGKALKDSP</sequence>
<evidence type="ECO:0000313" key="3">
    <source>
        <dbReference type="Proteomes" id="UP000595362"/>
    </source>
</evidence>
<protein>
    <submittedName>
        <fullName evidence="2">NAD-dependent epimerase/dehydratase family protein</fullName>
    </submittedName>
</protein>
<dbReference type="SUPFAM" id="SSF51735">
    <property type="entry name" value="NAD(P)-binding Rossmann-fold domains"/>
    <property type="match status" value="1"/>
</dbReference>
<feature type="domain" description="NAD-dependent epimerase/dehydratase" evidence="1">
    <location>
        <begin position="28"/>
        <end position="201"/>
    </location>
</feature>
<gene>
    <name evidence="2" type="ORF">HYS17_08970</name>
</gene>
<accession>A0A7T5UHI9</accession>
<dbReference type="InterPro" id="IPR001509">
    <property type="entry name" value="Epimerase_deHydtase"/>
</dbReference>
<dbReference type="Pfam" id="PF01370">
    <property type="entry name" value="Epimerase"/>
    <property type="match status" value="1"/>
</dbReference>
<evidence type="ECO:0000259" key="1">
    <source>
        <dbReference type="Pfam" id="PF01370"/>
    </source>
</evidence>
<proteinExistence type="predicted"/>
<dbReference type="CDD" id="cd08946">
    <property type="entry name" value="SDR_e"/>
    <property type="match status" value="1"/>
</dbReference>
<dbReference type="Gene3D" id="3.40.50.720">
    <property type="entry name" value="NAD(P)-binding Rossmann-like Domain"/>
    <property type="match status" value="1"/>
</dbReference>
<reference evidence="2 3" key="1">
    <citation type="submission" date="2020-07" db="EMBL/GenBank/DDBJ databases">
        <title>Huge and variable diversity of episymbiotic CPR bacteria and DPANN archaea in groundwater ecosystems.</title>
        <authorList>
            <person name="He C.Y."/>
            <person name="Keren R."/>
            <person name="Whittaker M."/>
            <person name="Farag I.F."/>
            <person name="Doudna J."/>
            <person name="Cate J.H.D."/>
            <person name="Banfield J.F."/>
        </authorList>
    </citation>
    <scope>NUCLEOTIDE SEQUENCE [LARGE SCALE GENOMIC DNA]</scope>
    <source>
        <strain evidence="2">NC_groundwater_70_Ag_B-0.1um_54_66</strain>
    </source>
</reference>
<dbReference type="PANTHER" id="PTHR43245">
    <property type="entry name" value="BIFUNCTIONAL POLYMYXIN RESISTANCE PROTEIN ARNA"/>
    <property type="match status" value="1"/>
</dbReference>
<dbReference type="AlphaFoldDB" id="A0A7T5UHI9"/>
<dbReference type="InterPro" id="IPR036291">
    <property type="entry name" value="NAD(P)-bd_dom_sf"/>
</dbReference>
<name>A0A7T5UHI9_9BACT</name>
<dbReference type="PANTHER" id="PTHR43245:SF13">
    <property type="entry name" value="UDP-D-APIOSE_UDP-D-XYLOSE SYNTHASE 2"/>
    <property type="match status" value="1"/>
</dbReference>
<dbReference type="InterPro" id="IPR050177">
    <property type="entry name" value="Lipid_A_modif_metabolic_enz"/>
</dbReference>
<organism evidence="2 3">
    <name type="scientific">Micavibrio aeruginosavorus</name>
    <dbReference type="NCBI Taxonomy" id="349221"/>
    <lineage>
        <taxon>Bacteria</taxon>
        <taxon>Pseudomonadati</taxon>
        <taxon>Bdellovibrionota</taxon>
        <taxon>Bdellovibrionia</taxon>
        <taxon>Bdellovibrionales</taxon>
        <taxon>Pseudobdellovibrionaceae</taxon>
        <taxon>Micavibrio</taxon>
    </lineage>
</organism>